<evidence type="ECO:0000313" key="1">
    <source>
        <dbReference type="EMBL" id="KAF5192306.1"/>
    </source>
</evidence>
<proteinExistence type="predicted"/>
<reference evidence="1 2" key="1">
    <citation type="submission" date="2020-06" db="EMBL/GenBank/DDBJ databases">
        <title>Transcriptomic and genomic resources for Thalictrum thalictroides and T. hernandezii: Facilitating candidate gene discovery in an emerging model plant lineage.</title>
        <authorList>
            <person name="Arias T."/>
            <person name="Riano-Pachon D.M."/>
            <person name="Di Stilio V.S."/>
        </authorList>
    </citation>
    <scope>NUCLEOTIDE SEQUENCE [LARGE SCALE GENOMIC DNA]</scope>
    <source>
        <strain evidence="2">cv. WT478/WT964</strain>
        <tissue evidence="1">Leaves</tissue>
    </source>
</reference>
<dbReference type="Proteomes" id="UP000554482">
    <property type="component" value="Unassembled WGS sequence"/>
</dbReference>
<name>A0A7J6W4J9_THATH</name>
<keyword evidence="2" id="KW-1185">Reference proteome</keyword>
<dbReference type="EMBL" id="JABWDY010021547">
    <property type="protein sequence ID" value="KAF5192306.1"/>
    <property type="molecule type" value="Genomic_DNA"/>
</dbReference>
<comment type="caution">
    <text evidence="1">The sequence shown here is derived from an EMBL/GenBank/DDBJ whole genome shotgun (WGS) entry which is preliminary data.</text>
</comment>
<sequence length="79" mass="9317">MFRFFNFWTFEEGYFETVAKAWKSTLKGNPMYVLMGKLKIVKAELKAWNKDRVGNVMDRVKLAKEELLRAQATLQEDPL</sequence>
<feature type="non-terminal residue" evidence="1">
    <location>
        <position position="79"/>
    </location>
</feature>
<dbReference type="AlphaFoldDB" id="A0A7J6W4J9"/>
<gene>
    <name evidence="1" type="ORF">FRX31_018107</name>
</gene>
<accession>A0A7J6W4J9</accession>
<organism evidence="1 2">
    <name type="scientific">Thalictrum thalictroides</name>
    <name type="common">Rue-anemone</name>
    <name type="synonym">Anemone thalictroides</name>
    <dbReference type="NCBI Taxonomy" id="46969"/>
    <lineage>
        <taxon>Eukaryota</taxon>
        <taxon>Viridiplantae</taxon>
        <taxon>Streptophyta</taxon>
        <taxon>Embryophyta</taxon>
        <taxon>Tracheophyta</taxon>
        <taxon>Spermatophyta</taxon>
        <taxon>Magnoliopsida</taxon>
        <taxon>Ranunculales</taxon>
        <taxon>Ranunculaceae</taxon>
        <taxon>Thalictroideae</taxon>
        <taxon>Thalictrum</taxon>
    </lineage>
</organism>
<dbReference type="OrthoDB" id="1930966at2759"/>
<evidence type="ECO:0000313" key="2">
    <source>
        <dbReference type="Proteomes" id="UP000554482"/>
    </source>
</evidence>
<protein>
    <submittedName>
        <fullName evidence="1">Uncharacterized protein</fullName>
    </submittedName>
</protein>